<evidence type="ECO:0000313" key="7">
    <source>
        <dbReference type="Proteomes" id="UP000438914"/>
    </source>
</evidence>
<dbReference type="SUPFAM" id="SSF51206">
    <property type="entry name" value="cAMP-binding domain-like"/>
    <property type="match status" value="1"/>
</dbReference>
<dbReference type="Pfam" id="PF13545">
    <property type="entry name" value="HTH_Crp_2"/>
    <property type="match status" value="1"/>
</dbReference>
<evidence type="ECO:0000313" key="6">
    <source>
        <dbReference type="EMBL" id="MST83314.1"/>
    </source>
</evidence>
<proteinExistence type="predicted"/>
<dbReference type="EMBL" id="VUNG01000002">
    <property type="protein sequence ID" value="MST83314.1"/>
    <property type="molecule type" value="Genomic_DNA"/>
</dbReference>
<dbReference type="SMART" id="SM00419">
    <property type="entry name" value="HTH_CRP"/>
    <property type="match status" value="1"/>
</dbReference>
<dbReference type="InterPro" id="IPR014710">
    <property type="entry name" value="RmlC-like_jellyroll"/>
</dbReference>
<dbReference type="GO" id="GO:0006355">
    <property type="term" value="P:regulation of DNA-templated transcription"/>
    <property type="evidence" value="ECO:0007669"/>
    <property type="project" value="InterPro"/>
</dbReference>
<dbReference type="PROSITE" id="PS50042">
    <property type="entry name" value="CNMP_BINDING_3"/>
    <property type="match status" value="1"/>
</dbReference>
<organism evidence="6 7">
    <name type="scientific">Hallella mizrahii</name>
    <dbReference type="NCBI Taxonomy" id="2606637"/>
    <lineage>
        <taxon>Bacteria</taxon>
        <taxon>Pseudomonadati</taxon>
        <taxon>Bacteroidota</taxon>
        <taxon>Bacteroidia</taxon>
        <taxon>Bacteroidales</taxon>
        <taxon>Prevotellaceae</taxon>
        <taxon>Hallella</taxon>
    </lineage>
</organism>
<dbReference type="GO" id="GO:0003677">
    <property type="term" value="F:DNA binding"/>
    <property type="evidence" value="ECO:0007669"/>
    <property type="project" value="UniProtKB-KW"/>
</dbReference>
<evidence type="ECO:0000259" key="5">
    <source>
        <dbReference type="PROSITE" id="PS51063"/>
    </source>
</evidence>
<keyword evidence="3" id="KW-0804">Transcription</keyword>
<protein>
    <submittedName>
        <fullName evidence="6">Crp/Fnr family transcriptional regulator</fullName>
    </submittedName>
</protein>
<keyword evidence="1" id="KW-0805">Transcription regulation</keyword>
<name>A0A7K0KBL4_9BACT</name>
<dbReference type="InterPro" id="IPR018490">
    <property type="entry name" value="cNMP-bd_dom_sf"/>
</dbReference>
<reference evidence="6 7" key="1">
    <citation type="submission" date="2019-08" db="EMBL/GenBank/DDBJ databases">
        <title>In-depth cultivation of the pig gut microbiome towards novel bacterial diversity and tailored functional studies.</title>
        <authorList>
            <person name="Wylensek D."/>
            <person name="Hitch T.C.A."/>
            <person name="Clavel T."/>
        </authorList>
    </citation>
    <scope>NUCLEOTIDE SEQUENCE [LARGE SCALE GENOMIC DNA]</scope>
    <source>
        <strain evidence="6 7">LKV-178-WT-2A</strain>
    </source>
</reference>
<dbReference type="CDD" id="cd00038">
    <property type="entry name" value="CAP_ED"/>
    <property type="match status" value="1"/>
</dbReference>
<gene>
    <name evidence="6" type="ORF">FYJ73_01205</name>
</gene>
<accession>A0A7K0KBL4</accession>
<dbReference type="Proteomes" id="UP000438914">
    <property type="component" value="Unassembled WGS sequence"/>
</dbReference>
<dbReference type="InterPro" id="IPR000595">
    <property type="entry name" value="cNMP-bd_dom"/>
</dbReference>
<dbReference type="InterPro" id="IPR036390">
    <property type="entry name" value="WH_DNA-bd_sf"/>
</dbReference>
<dbReference type="Gene3D" id="2.60.120.10">
    <property type="entry name" value="Jelly Rolls"/>
    <property type="match status" value="1"/>
</dbReference>
<feature type="domain" description="HTH crp-type" evidence="5">
    <location>
        <begin position="152"/>
        <end position="220"/>
    </location>
</feature>
<keyword evidence="2" id="KW-0238">DNA-binding</keyword>
<dbReference type="RefSeq" id="WP_154532809.1">
    <property type="nucleotide sequence ID" value="NZ_VUNG01000002.1"/>
</dbReference>
<evidence type="ECO:0000256" key="2">
    <source>
        <dbReference type="ARBA" id="ARBA00023125"/>
    </source>
</evidence>
<comment type="caution">
    <text evidence="6">The sequence shown here is derived from an EMBL/GenBank/DDBJ whole genome shotgun (WGS) entry which is preliminary data.</text>
</comment>
<evidence type="ECO:0000256" key="1">
    <source>
        <dbReference type="ARBA" id="ARBA00023015"/>
    </source>
</evidence>
<evidence type="ECO:0000256" key="3">
    <source>
        <dbReference type="ARBA" id="ARBA00023163"/>
    </source>
</evidence>
<dbReference type="InterPro" id="IPR012318">
    <property type="entry name" value="HTH_CRP"/>
</dbReference>
<feature type="domain" description="Cyclic nucleotide-binding" evidence="4">
    <location>
        <begin position="15"/>
        <end position="121"/>
    </location>
</feature>
<sequence>MLDNKQINTLQQCKLFANFSETDIMQFLDSISYKRIAFSKNEIYALAGMPYRHVDIVLEGTMVCRMSSVGGKQIEVSRLRAGHLIAPAFIFSANNLMPVSVETVEPCLILRIDKMDFVRAIDENSRLCMNFIRTLSDINVFLTHKINVLSLMTVREKVGYLLIKRAKEQNSRVIQLYRSRQQIADSFGIQKYSLQRVLADFEKEGAIEIDGRSIKILDSNKLK</sequence>
<dbReference type="SMART" id="SM00100">
    <property type="entry name" value="cNMP"/>
    <property type="match status" value="1"/>
</dbReference>
<keyword evidence="7" id="KW-1185">Reference proteome</keyword>
<dbReference type="PROSITE" id="PS51063">
    <property type="entry name" value="HTH_CRP_2"/>
    <property type="match status" value="1"/>
</dbReference>
<dbReference type="Pfam" id="PF00027">
    <property type="entry name" value="cNMP_binding"/>
    <property type="match status" value="1"/>
</dbReference>
<dbReference type="SUPFAM" id="SSF46785">
    <property type="entry name" value="Winged helix' DNA-binding domain"/>
    <property type="match status" value="1"/>
</dbReference>
<dbReference type="AlphaFoldDB" id="A0A7K0KBL4"/>
<evidence type="ECO:0000259" key="4">
    <source>
        <dbReference type="PROSITE" id="PS50042"/>
    </source>
</evidence>